<reference evidence="1 2" key="1">
    <citation type="submission" date="2019-07" db="EMBL/GenBank/DDBJ databases">
        <title>The pathways for chlorine oxyanion respiration interact through the shared metabolite chlorate.</title>
        <authorList>
            <person name="Barnum T.P."/>
            <person name="Cheng Y."/>
            <person name="Hill K.A."/>
            <person name="Lucas L.N."/>
            <person name="Carlson H.K."/>
            <person name="Coates J.D."/>
        </authorList>
    </citation>
    <scope>NUCLEOTIDE SEQUENCE [LARGE SCALE GENOMIC DNA]</scope>
    <source>
        <strain evidence="1 2">BK-1</strain>
    </source>
</reference>
<sequence>MHKILFLLTIILLSQPVAIRAQESPQVLGYGVKGCDHYNHSYNGWQEGQGDHIAEYIHYRDWLTGLVTGLSLATGTDVLKGVDVKGAMRRIQLYCDEHPTDDFFTASMDLIRLLSNLK</sequence>
<dbReference type="RefSeq" id="WP_144358619.1">
    <property type="nucleotide sequence ID" value="NZ_VMNH01000008.1"/>
</dbReference>
<comment type="caution">
    <text evidence="1">The sequence shown here is derived from an EMBL/GenBank/DDBJ whole genome shotgun (WGS) entry which is preliminary data.</text>
</comment>
<protein>
    <recommendedName>
        <fullName evidence="3">Rap1a immunity protein domain-containing protein</fullName>
    </recommendedName>
</protein>
<proteinExistence type="predicted"/>
<organism evidence="1 2">
    <name type="scientific">Sedimenticola selenatireducens</name>
    <dbReference type="NCBI Taxonomy" id="191960"/>
    <lineage>
        <taxon>Bacteria</taxon>
        <taxon>Pseudomonadati</taxon>
        <taxon>Pseudomonadota</taxon>
        <taxon>Gammaproteobacteria</taxon>
        <taxon>Chromatiales</taxon>
        <taxon>Sedimenticolaceae</taxon>
        <taxon>Sedimenticola</taxon>
    </lineage>
</organism>
<name>A0A557SDN4_9GAMM</name>
<gene>
    <name evidence="1" type="ORF">FHP88_08525</name>
</gene>
<dbReference type="AlphaFoldDB" id="A0A557SDN4"/>
<dbReference type="EMBL" id="VMNH01000008">
    <property type="protein sequence ID" value="TVO75529.1"/>
    <property type="molecule type" value="Genomic_DNA"/>
</dbReference>
<accession>A0A557SDN4</accession>
<evidence type="ECO:0000313" key="1">
    <source>
        <dbReference type="EMBL" id="TVO75529.1"/>
    </source>
</evidence>
<keyword evidence="2" id="KW-1185">Reference proteome</keyword>
<dbReference type="Proteomes" id="UP000316649">
    <property type="component" value="Unassembled WGS sequence"/>
</dbReference>
<evidence type="ECO:0008006" key="3">
    <source>
        <dbReference type="Google" id="ProtNLM"/>
    </source>
</evidence>
<dbReference type="OrthoDB" id="5770948at2"/>
<evidence type="ECO:0000313" key="2">
    <source>
        <dbReference type="Proteomes" id="UP000316649"/>
    </source>
</evidence>